<keyword evidence="2" id="KW-0812">Transmembrane</keyword>
<evidence type="ECO:0000313" key="5">
    <source>
        <dbReference type="Proteomes" id="UP000186878"/>
    </source>
</evidence>
<protein>
    <recommendedName>
        <fullName evidence="3">DUF883 domain-containing protein</fullName>
    </recommendedName>
</protein>
<evidence type="ECO:0000256" key="1">
    <source>
        <dbReference type="SAM" id="MobiDB-lite"/>
    </source>
</evidence>
<dbReference type="Pfam" id="PF19029">
    <property type="entry name" value="DUF883_C"/>
    <property type="match status" value="1"/>
</dbReference>
<reference evidence="4 5" key="1">
    <citation type="submission" date="2016-12" db="EMBL/GenBank/DDBJ databases">
        <title>Draft genome sequences of strains Salinicola socius SMB35, Salinicola sp. MH3R3-1 and Chromohalobacter sp. SMB17 from the Verkhnekamsk potash mining region of Russia.</title>
        <authorList>
            <person name="Mavrodi D.V."/>
            <person name="Olsson B.E."/>
            <person name="Korsakova E.S."/>
            <person name="Pyankova A."/>
            <person name="Mavrodi O.V."/>
            <person name="Plotnikova E.G."/>
        </authorList>
    </citation>
    <scope>NUCLEOTIDE SEQUENCE [LARGE SCALE GENOMIC DNA]</scope>
    <source>
        <strain evidence="4 5">SMB35</strain>
    </source>
</reference>
<feature type="region of interest" description="Disordered" evidence="1">
    <location>
        <begin position="1"/>
        <end position="36"/>
    </location>
</feature>
<evidence type="ECO:0000313" key="4">
    <source>
        <dbReference type="EMBL" id="OLO03735.1"/>
    </source>
</evidence>
<dbReference type="RefSeq" id="WP_075570534.1">
    <property type="nucleotide sequence ID" value="NZ_MSDO01000019.1"/>
</dbReference>
<gene>
    <name evidence="4" type="ORF">BTW07_12630</name>
</gene>
<dbReference type="OrthoDB" id="5298386at2"/>
<dbReference type="EMBL" id="MSDO01000019">
    <property type="protein sequence ID" value="OLO03735.1"/>
    <property type="molecule type" value="Genomic_DNA"/>
</dbReference>
<dbReference type="InterPro" id="IPR043605">
    <property type="entry name" value="DUF883_C"/>
</dbReference>
<sequence length="78" mass="9282">MSRNYREDTRHYYQDAKRRGRKSLDRARHRADDVSHELAEHAEEAWRETDDYIHRNAWSSMGVVALASFAIGFFVGRR</sequence>
<accession>A0A1Q8SQM6</accession>
<dbReference type="Proteomes" id="UP000186878">
    <property type="component" value="Unassembled WGS sequence"/>
</dbReference>
<evidence type="ECO:0000259" key="3">
    <source>
        <dbReference type="Pfam" id="PF19029"/>
    </source>
</evidence>
<keyword evidence="2" id="KW-1133">Transmembrane helix</keyword>
<dbReference type="AlphaFoldDB" id="A0A1Q8SQM6"/>
<proteinExistence type="predicted"/>
<keyword evidence="5" id="KW-1185">Reference proteome</keyword>
<keyword evidence="2" id="KW-0472">Membrane</keyword>
<comment type="caution">
    <text evidence="4">The sequence shown here is derived from an EMBL/GenBank/DDBJ whole genome shotgun (WGS) entry which is preliminary data.</text>
</comment>
<evidence type="ECO:0000256" key="2">
    <source>
        <dbReference type="SAM" id="Phobius"/>
    </source>
</evidence>
<feature type="domain" description="DUF883" evidence="3">
    <location>
        <begin position="49"/>
        <end position="78"/>
    </location>
</feature>
<feature type="transmembrane region" description="Helical" evidence="2">
    <location>
        <begin position="57"/>
        <end position="76"/>
    </location>
</feature>
<organism evidence="4 5">
    <name type="scientific">Salinicola socius</name>
    <dbReference type="NCBI Taxonomy" id="404433"/>
    <lineage>
        <taxon>Bacteria</taxon>
        <taxon>Pseudomonadati</taxon>
        <taxon>Pseudomonadota</taxon>
        <taxon>Gammaproteobacteria</taxon>
        <taxon>Oceanospirillales</taxon>
        <taxon>Halomonadaceae</taxon>
        <taxon>Salinicola</taxon>
    </lineage>
</organism>
<dbReference type="STRING" id="404433.BTW07_12630"/>
<name>A0A1Q8SQM6_9GAMM</name>